<comment type="caution">
    <text evidence="4">The sequence shown here is derived from an EMBL/GenBank/DDBJ whole genome shotgun (WGS) entry which is preliminary data.</text>
</comment>
<dbReference type="PANTHER" id="PTHR30273">
    <property type="entry name" value="PERIPLASMIC SIGNAL SENSOR AND SIGMA FACTOR ACTIVATOR FECR-RELATED"/>
    <property type="match status" value="1"/>
</dbReference>
<gene>
    <name evidence="4" type="ORF">GGR43_001787</name>
</gene>
<feature type="domain" description="FecR protein" evidence="2">
    <location>
        <begin position="153"/>
        <end position="236"/>
    </location>
</feature>
<feature type="region of interest" description="Disordered" evidence="1">
    <location>
        <begin position="76"/>
        <end position="100"/>
    </location>
</feature>
<proteinExistence type="predicted"/>
<reference evidence="4 5" key="1">
    <citation type="submission" date="2020-08" db="EMBL/GenBank/DDBJ databases">
        <title>Genomic Encyclopedia of Type Strains, Phase IV (KMG-IV): sequencing the most valuable type-strain genomes for metagenomic binning, comparative biology and taxonomic classification.</title>
        <authorList>
            <person name="Goeker M."/>
        </authorList>
    </citation>
    <scope>NUCLEOTIDE SEQUENCE [LARGE SCALE GENOMIC DNA]</scope>
    <source>
        <strain evidence="4 5">DSM 26189</strain>
    </source>
</reference>
<dbReference type="InterPro" id="IPR012373">
    <property type="entry name" value="Ferrdict_sens_TM"/>
</dbReference>
<dbReference type="RefSeq" id="WP_188071623.1">
    <property type="nucleotide sequence ID" value="NZ_JACIDT010000005.1"/>
</dbReference>
<evidence type="ECO:0000259" key="3">
    <source>
        <dbReference type="Pfam" id="PF16220"/>
    </source>
</evidence>
<dbReference type="PIRSF" id="PIRSF018266">
    <property type="entry name" value="FecR"/>
    <property type="match status" value="1"/>
</dbReference>
<evidence type="ECO:0000259" key="2">
    <source>
        <dbReference type="Pfam" id="PF04773"/>
    </source>
</evidence>
<evidence type="ECO:0000256" key="1">
    <source>
        <dbReference type="SAM" id="MobiDB-lite"/>
    </source>
</evidence>
<name>A0A7W6BJE4_9SPHN</name>
<dbReference type="EMBL" id="JACIDT010000005">
    <property type="protein sequence ID" value="MBB3926072.1"/>
    <property type="molecule type" value="Genomic_DNA"/>
</dbReference>
<dbReference type="AlphaFoldDB" id="A0A7W6BJE4"/>
<dbReference type="Gene3D" id="2.60.120.1440">
    <property type="match status" value="1"/>
</dbReference>
<dbReference type="PANTHER" id="PTHR30273:SF2">
    <property type="entry name" value="PROTEIN FECR"/>
    <property type="match status" value="1"/>
</dbReference>
<feature type="domain" description="FecR N-terminal" evidence="3">
    <location>
        <begin position="12"/>
        <end position="52"/>
    </location>
</feature>
<dbReference type="Pfam" id="PF16220">
    <property type="entry name" value="DUF4880"/>
    <property type="match status" value="1"/>
</dbReference>
<accession>A0A7W6BJE4</accession>
<feature type="compositionally biased region" description="Pro residues" evidence="1">
    <location>
        <begin position="261"/>
        <end position="271"/>
    </location>
</feature>
<dbReference type="Pfam" id="PF04773">
    <property type="entry name" value="FecR"/>
    <property type="match status" value="1"/>
</dbReference>
<feature type="region of interest" description="Disordered" evidence="1">
    <location>
        <begin position="254"/>
        <end position="273"/>
    </location>
</feature>
<organism evidence="4 5">
    <name type="scientific">Sphingobium jiangsuense</name>
    <dbReference type="NCBI Taxonomy" id="870476"/>
    <lineage>
        <taxon>Bacteria</taxon>
        <taxon>Pseudomonadati</taxon>
        <taxon>Pseudomonadota</taxon>
        <taxon>Alphaproteobacteria</taxon>
        <taxon>Sphingomonadales</taxon>
        <taxon>Sphingomonadaceae</taxon>
        <taxon>Sphingobium</taxon>
    </lineage>
</organism>
<dbReference type="GO" id="GO:0016989">
    <property type="term" value="F:sigma factor antagonist activity"/>
    <property type="evidence" value="ECO:0007669"/>
    <property type="project" value="TreeGrafter"/>
</dbReference>
<dbReference type="InterPro" id="IPR032623">
    <property type="entry name" value="FecR_N"/>
</dbReference>
<protein>
    <submittedName>
        <fullName evidence="4">Transmembrane sensor</fullName>
    </submittedName>
</protein>
<keyword evidence="5" id="KW-1185">Reference proteome</keyword>
<keyword evidence="4" id="KW-0812">Transmembrane</keyword>
<sequence length="354" mass="37098">MASTGPTNGIDDQAAIWAVEAAHGDMTPESRADLERWLAADRRHRGAYIRARAWLRAAEEAVVEARAAAVSPPVAAAPLVSDNDNERDHGDQSRSFAAPTPARPLRRALPCWGGRIVAGGGALAASLAVLLALGVPLPSLSGGGGAAEEGAGQIVRLRDGSVARLGPDARIQVVLADDIRTITLLSGEATFEVARDKARPFVVRSGDVYAQATGTVYSVGRVGDTGGTVKVLEGSVLVWPRDERDQAVRLAAGGTVTLDPGPEPAPAPDAPPVRRLSPPDMARISLDNVPIAQAAQRFNRVNSTKIVIADPAIGEIRIIGHYKSNDPEQFARAAAMISGGQVRHVDGDIVIFMK</sequence>
<dbReference type="Proteomes" id="UP000571950">
    <property type="component" value="Unassembled WGS sequence"/>
</dbReference>
<dbReference type="InterPro" id="IPR006860">
    <property type="entry name" value="FecR"/>
</dbReference>
<evidence type="ECO:0000313" key="5">
    <source>
        <dbReference type="Proteomes" id="UP000571950"/>
    </source>
</evidence>
<evidence type="ECO:0000313" key="4">
    <source>
        <dbReference type="EMBL" id="MBB3926072.1"/>
    </source>
</evidence>
<keyword evidence="4" id="KW-0472">Membrane</keyword>